<proteinExistence type="predicted"/>
<accession>A0A0B6Y0U1</accession>
<sequence>QKQVNLMSTFYIVETQPNQSNKYRVGNIVFHLVSWESVHSYSDMDILPVMCTFLQGHEHFPSLFFFAFVL</sequence>
<gene>
    <name evidence="1" type="primary">ORF9216</name>
</gene>
<dbReference type="EMBL" id="HACG01003037">
    <property type="protein sequence ID" value="CEK49902.1"/>
    <property type="molecule type" value="Transcribed_RNA"/>
</dbReference>
<evidence type="ECO:0000313" key="1">
    <source>
        <dbReference type="EMBL" id="CEK49902.1"/>
    </source>
</evidence>
<feature type="non-terminal residue" evidence="1">
    <location>
        <position position="70"/>
    </location>
</feature>
<dbReference type="AlphaFoldDB" id="A0A0B6Y0U1"/>
<reference evidence="1" key="1">
    <citation type="submission" date="2014-12" db="EMBL/GenBank/DDBJ databases">
        <title>Insight into the proteome of Arion vulgaris.</title>
        <authorList>
            <person name="Aradska J."/>
            <person name="Bulat T."/>
            <person name="Smidak R."/>
            <person name="Sarate P."/>
            <person name="Gangsoo J."/>
            <person name="Sialana F."/>
            <person name="Bilban M."/>
            <person name="Lubec G."/>
        </authorList>
    </citation>
    <scope>NUCLEOTIDE SEQUENCE</scope>
    <source>
        <tissue evidence="1">Skin</tissue>
    </source>
</reference>
<feature type="non-terminal residue" evidence="1">
    <location>
        <position position="1"/>
    </location>
</feature>
<organism evidence="1">
    <name type="scientific">Arion vulgaris</name>
    <dbReference type="NCBI Taxonomy" id="1028688"/>
    <lineage>
        <taxon>Eukaryota</taxon>
        <taxon>Metazoa</taxon>
        <taxon>Spiralia</taxon>
        <taxon>Lophotrochozoa</taxon>
        <taxon>Mollusca</taxon>
        <taxon>Gastropoda</taxon>
        <taxon>Heterobranchia</taxon>
        <taxon>Euthyneura</taxon>
        <taxon>Panpulmonata</taxon>
        <taxon>Eupulmonata</taxon>
        <taxon>Stylommatophora</taxon>
        <taxon>Helicina</taxon>
        <taxon>Arionoidea</taxon>
        <taxon>Arionidae</taxon>
        <taxon>Arion</taxon>
    </lineage>
</organism>
<protein>
    <submittedName>
        <fullName evidence="1">Uncharacterized protein</fullName>
    </submittedName>
</protein>
<name>A0A0B6Y0U1_9EUPU</name>